<evidence type="ECO:0000256" key="5">
    <source>
        <dbReference type="PROSITE-ProRule" id="PRU01248"/>
    </source>
</evidence>
<evidence type="ECO:0000313" key="9">
    <source>
        <dbReference type="Proteomes" id="UP001209854"/>
    </source>
</evidence>
<dbReference type="InterPro" id="IPR010998">
    <property type="entry name" value="Integrase_recombinase_N"/>
</dbReference>
<dbReference type="RefSeq" id="WP_262568639.1">
    <property type="nucleotide sequence ID" value="NZ_JAPFCC010000001.1"/>
</dbReference>
<evidence type="ECO:0000259" key="7">
    <source>
        <dbReference type="PROSITE" id="PS51900"/>
    </source>
</evidence>
<dbReference type="PANTHER" id="PTHR30349">
    <property type="entry name" value="PHAGE INTEGRASE-RELATED"/>
    <property type="match status" value="1"/>
</dbReference>
<keyword evidence="4" id="KW-0233">DNA recombination</keyword>
<dbReference type="EMBL" id="JAPFCC010000001">
    <property type="protein sequence ID" value="MCW7552959.1"/>
    <property type="molecule type" value="Genomic_DNA"/>
</dbReference>
<dbReference type="Proteomes" id="UP001209854">
    <property type="component" value="Unassembled WGS sequence"/>
</dbReference>
<dbReference type="Pfam" id="PF13495">
    <property type="entry name" value="Phage_int_SAM_4"/>
    <property type="match status" value="1"/>
</dbReference>
<evidence type="ECO:0000256" key="2">
    <source>
        <dbReference type="ARBA" id="ARBA00022908"/>
    </source>
</evidence>
<evidence type="ECO:0000313" key="8">
    <source>
        <dbReference type="EMBL" id="MCW7552959.1"/>
    </source>
</evidence>
<evidence type="ECO:0000256" key="4">
    <source>
        <dbReference type="ARBA" id="ARBA00023172"/>
    </source>
</evidence>
<dbReference type="Pfam" id="PF04986">
    <property type="entry name" value="Y2_Tnp"/>
    <property type="match status" value="1"/>
</dbReference>
<comment type="caution">
    <text evidence="8">The sequence shown here is derived from an EMBL/GenBank/DDBJ whole genome shotgun (WGS) entry which is preliminary data.</text>
</comment>
<organism evidence="8 9">
    <name type="scientific">Endozoicomonas gorgoniicola</name>
    <dbReference type="NCBI Taxonomy" id="1234144"/>
    <lineage>
        <taxon>Bacteria</taxon>
        <taxon>Pseudomonadati</taxon>
        <taxon>Pseudomonadota</taxon>
        <taxon>Gammaproteobacteria</taxon>
        <taxon>Oceanospirillales</taxon>
        <taxon>Endozoicomonadaceae</taxon>
        <taxon>Endozoicomonas</taxon>
    </lineage>
</organism>
<proteinExistence type="inferred from homology"/>
<dbReference type="PROSITE" id="PS51898">
    <property type="entry name" value="TYR_RECOMBINASE"/>
    <property type="match status" value="1"/>
</dbReference>
<protein>
    <submittedName>
        <fullName evidence="8">Phage integrase N-terminal SAM-like domain-containing protein</fullName>
    </submittedName>
</protein>
<keyword evidence="3 5" id="KW-0238">DNA-binding</keyword>
<sequence>MLYQQHLTTLKLKGKSKTTIDLYSCPLRRLSNYFDRCPDTLTTDDLKTYFADLVESHSWSTVKTDRNGLQFFYRFVLERPWQFIDIVKPPSVRRLPDILTTDELTRLLNRCRKPEIRTFILTTYSMGLRLSETLTLTVNDIDSNRMRVHLRQCKGQKERYYLFNSSNLAKVFRARLLKALDEAGLLTAKLKKSLPKNWVVNCQHTGKGEPALKYLSRYLYRGVISDRQIVASQNGKVTFTYRNSACLPGRLVVCLTQKKQTMPDFLLLTCGS</sequence>
<dbReference type="PANTHER" id="PTHR30349:SF41">
    <property type="entry name" value="INTEGRASE_RECOMBINASE PROTEIN MJ0367-RELATED"/>
    <property type="match status" value="1"/>
</dbReference>
<dbReference type="InterPro" id="IPR002104">
    <property type="entry name" value="Integrase_catalytic"/>
</dbReference>
<dbReference type="InterPro" id="IPR004107">
    <property type="entry name" value="Integrase_SAM-like_N"/>
</dbReference>
<name>A0ABT3MVE6_9GAMM</name>
<dbReference type="Gene3D" id="1.10.150.130">
    <property type="match status" value="1"/>
</dbReference>
<dbReference type="InterPro" id="IPR011010">
    <property type="entry name" value="DNA_brk_join_enz"/>
</dbReference>
<gene>
    <name evidence="8" type="ORF">NX722_09960</name>
</gene>
<comment type="similarity">
    <text evidence="1">Belongs to the 'phage' integrase family.</text>
</comment>
<evidence type="ECO:0000256" key="3">
    <source>
        <dbReference type="ARBA" id="ARBA00023125"/>
    </source>
</evidence>
<reference evidence="8 9" key="1">
    <citation type="submission" date="2022-10" db="EMBL/GenBank/DDBJ databases">
        <title>High-quality genome sequences of two octocoral-associated bacteria, Endozoicomonas euniceicola EF212 and Endozoicomonas gorgoniicola PS125.</title>
        <authorList>
            <person name="Chiou Y.-J."/>
            <person name="Chen Y.-H."/>
        </authorList>
    </citation>
    <scope>NUCLEOTIDE SEQUENCE [LARGE SCALE GENOMIC DNA]</scope>
    <source>
        <strain evidence="8 9">PS125</strain>
    </source>
</reference>
<dbReference type="Gene3D" id="1.10.443.10">
    <property type="entry name" value="Intergrase catalytic core"/>
    <property type="match status" value="1"/>
</dbReference>
<dbReference type="InterPro" id="IPR013762">
    <property type="entry name" value="Integrase-like_cat_sf"/>
</dbReference>
<feature type="domain" description="Core-binding (CB)" evidence="7">
    <location>
        <begin position="1"/>
        <end position="77"/>
    </location>
</feature>
<dbReference type="SUPFAM" id="SSF56349">
    <property type="entry name" value="DNA breaking-rejoining enzymes"/>
    <property type="match status" value="1"/>
</dbReference>
<feature type="domain" description="Tyr recombinase" evidence="6">
    <location>
        <begin position="94"/>
        <end position="272"/>
    </location>
</feature>
<evidence type="ECO:0000256" key="1">
    <source>
        <dbReference type="ARBA" id="ARBA00008857"/>
    </source>
</evidence>
<keyword evidence="2" id="KW-0229">DNA integration</keyword>
<accession>A0ABT3MVE6</accession>
<evidence type="ECO:0000259" key="6">
    <source>
        <dbReference type="PROSITE" id="PS51898"/>
    </source>
</evidence>
<dbReference type="InterPro" id="IPR050090">
    <property type="entry name" value="Tyrosine_recombinase_XerCD"/>
</dbReference>
<dbReference type="InterPro" id="IPR007069">
    <property type="entry name" value="Transposase_32"/>
</dbReference>
<dbReference type="PROSITE" id="PS51900">
    <property type="entry name" value="CB"/>
    <property type="match status" value="1"/>
</dbReference>
<dbReference type="InterPro" id="IPR044068">
    <property type="entry name" value="CB"/>
</dbReference>
<keyword evidence="9" id="KW-1185">Reference proteome</keyword>